<comment type="caution">
    <text evidence="1">The sequence shown here is derived from an EMBL/GenBank/DDBJ whole genome shotgun (WGS) entry which is preliminary data.</text>
</comment>
<proteinExistence type="predicted"/>
<protein>
    <submittedName>
        <fullName evidence="1">Uncharacterized protein</fullName>
    </submittedName>
</protein>
<reference evidence="1" key="1">
    <citation type="submission" date="2017-07" db="EMBL/GenBank/DDBJ databases">
        <title>Taro Niue Genome Assembly and Annotation.</title>
        <authorList>
            <person name="Atibalentja N."/>
            <person name="Keating K."/>
            <person name="Fields C.J."/>
        </authorList>
    </citation>
    <scope>NUCLEOTIDE SEQUENCE</scope>
    <source>
        <strain evidence="1">Niue_2</strain>
        <tissue evidence="1">Leaf</tissue>
    </source>
</reference>
<gene>
    <name evidence="1" type="ORF">Taro_020235</name>
</gene>
<sequence length="492" mass="54609">MDLLAADHVRHENIHESYAEALAQSQDVSEEQKYIENCVKRLRSSVYSLVEAQIGKRLESLKRFNYFFRDQTPILSIELMRIGLQKTPGEQRREMNSSHRQGELFWRLGEFVGAVLGTESSVDLLWSCVDLGRLIPGICNSVQLLPARNFLRASAPFLIPIIQKLSPFKSLATSGVSNSVRGYGAEFLTTDQQERFTSVKIKVCGNKAVDVADLPKNGMGSIIAAMERMKWSKMATLLEVSYPDLVKAFYVCLKTEEDGSLTSTVKGTQIKITYELLESLFGVCTIGHSGIHTVDIQAKWSATFSTCTKADSDMMFWAIQNQSINMAEVMIARMKFASTQNATAHGIVFMAPLVLVDVCMCAACRALGKHAGVSKLKATVEYVAFRAQFDEFSPRGRYVEWRKRRAGIVLRVLHEGSKEFGVIRMMDFGLGFVPAKATTLGIATKSRHRDMSCSEVGSPRFCVSQARECSGLVPVLGTDEVLSSSWTPSLLC</sequence>
<accession>A0A843V1R8</accession>
<dbReference type="Proteomes" id="UP000652761">
    <property type="component" value="Unassembled WGS sequence"/>
</dbReference>
<dbReference type="AlphaFoldDB" id="A0A843V1R8"/>
<organism evidence="1 2">
    <name type="scientific">Colocasia esculenta</name>
    <name type="common">Wild taro</name>
    <name type="synonym">Arum esculentum</name>
    <dbReference type="NCBI Taxonomy" id="4460"/>
    <lineage>
        <taxon>Eukaryota</taxon>
        <taxon>Viridiplantae</taxon>
        <taxon>Streptophyta</taxon>
        <taxon>Embryophyta</taxon>
        <taxon>Tracheophyta</taxon>
        <taxon>Spermatophyta</taxon>
        <taxon>Magnoliopsida</taxon>
        <taxon>Liliopsida</taxon>
        <taxon>Araceae</taxon>
        <taxon>Aroideae</taxon>
        <taxon>Colocasieae</taxon>
        <taxon>Colocasia</taxon>
    </lineage>
</organism>
<name>A0A843V1R8_COLES</name>
<evidence type="ECO:0000313" key="1">
    <source>
        <dbReference type="EMBL" id="MQL87684.1"/>
    </source>
</evidence>
<keyword evidence="2" id="KW-1185">Reference proteome</keyword>
<evidence type="ECO:0000313" key="2">
    <source>
        <dbReference type="Proteomes" id="UP000652761"/>
    </source>
</evidence>
<dbReference type="EMBL" id="NMUH01000996">
    <property type="protein sequence ID" value="MQL87684.1"/>
    <property type="molecule type" value="Genomic_DNA"/>
</dbReference>